<dbReference type="AlphaFoldDB" id="A0A8T1S3U9"/>
<dbReference type="Pfam" id="PF00059">
    <property type="entry name" value="Lectin_C"/>
    <property type="match status" value="1"/>
</dbReference>
<gene>
    <name evidence="5" type="ORF">G0U57_020913</name>
</gene>
<evidence type="ECO:0000256" key="3">
    <source>
        <dbReference type="SAM" id="SignalP"/>
    </source>
</evidence>
<sequence>EDPQPSQRSAEMKLFLVLSFVLLGAISARQLHEAAPEQEVPTEQGEEEPGEPEPPCPTESESFRMIVPGSGGHTCRYVFVNNCQTFWRAQQLCARCYRGRLASIHNYSTNHRLRCTARARTNRGQVWIGGITSRRHRCLRSHWIDHSPWNYSNWARGNPRNCRKSCVALCTAGGHWRNVNCRARLPFICAY</sequence>
<name>A0A8T1S3U9_CHESE</name>
<dbReference type="Gene3D" id="3.10.100.10">
    <property type="entry name" value="Mannose-Binding Protein A, subunit A"/>
    <property type="match status" value="1"/>
</dbReference>
<dbReference type="SMART" id="SM00034">
    <property type="entry name" value="CLECT"/>
    <property type="match status" value="1"/>
</dbReference>
<dbReference type="PROSITE" id="PS50041">
    <property type="entry name" value="C_TYPE_LECTIN_2"/>
    <property type="match status" value="1"/>
</dbReference>
<evidence type="ECO:0000256" key="2">
    <source>
        <dbReference type="SAM" id="MobiDB-lite"/>
    </source>
</evidence>
<dbReference type="EMBL" id="JAHGAV010000906">
    <property type="protein sequence ID" value="KAG6923345.1"/>
    <property type="molecule type" value="Genomic_DNA"/>
</dbReference>
<reference evidence="5 6" key="1">
    <citation type="journal article" date="2020" name="G3 (Bethesda)">
        <title>Draft Genome of the Common Snapping Turtle, Chelydra serpentina, a Model for Phenotypic Plasticity in Reptiles.</title>
        <authorList>
            <person name="Das D."/>
            <person name="Singh S.K."/>
            <person name="Bierstedt J."/>
            <person name="Erickson A."/>
            <person name="Galli G.L.J."/>
            <person name="Crossley D.A. 2nd"/>
            <person name="Rhen T."/>
        </authorList>
    </citation>
    <scope>NUCLEOTIDE SEQUENCE [LARGE SCALE GENOMIC DNA]</scope>
    <source>
        <strain evidence="5">KW</strain>
    </source>
</reference>
<dbReference type="PANTHER" id="PTHR22991">
    <property type="entry name" value="PROTEIN CBG13490"/>
    <property type="match status" value="1"/>
</dbReference>
<dbReference type="InterPro" id="IPR016186">
    <property type="entry name" value="C-type_lectin-like/link_sf"/>
</dbReference>
<dbReference type="InterPro" id="IPR001304">
    <property type="entry name" value="C-type_lectin-like"/>
</dbReference>
<keyword evidence="1" id="KW-1015">Disulfide bond</keyword>
<feature type="region of interest" description="Disordered" evidence="2">
    <location>
        <begin position="33"/>
        <end position="62"/>
    </location>
</feature>
<keyword evidence="3" id="KW-0732">Signal</keyword>
<evidence type="ECO:0000256" key="1">
    <source>
        <dbReference type="ARBA" id="ARBA00023157"/>
    </source>
</evidence>
<protein>
    <submittedName>
        <fullName evidence="5">Proteoglycan 2, pro eosinophil major basic protein</fullName>
    </submittedName>
</protein>
<evidence type="ECO:0000313" key="5">
    <source>
        <dbReference type="EMBL" id="KAG6923345.1"/>
    </source>
</evidence>
<dbReference type="InterPro" id="IPR050976">
    <property type="entry name" value="Snaclec"/>
</dbReference>
<feature type="non-terminal residue" evidence="5">
    <location>
        <position position="191"/>
    </location>
</feature>
<dbReference type="InterPro" id="IPR016187">
    <property type="entry name" value="CTDL_fold"/>
</dbReference>
<accession>A0A8T1S3U9</accession>
<dbReference type="InterPro" id="IPR018378">
    <property type="entry name" value="C-type_lectin_CS"/>
</dbReference>
<dbReference type="Proteomes" id="UP000765507">
    <property type="component" value="Unassembled WGS sequence"/>
</dbReference>
<feature type="signal peptide" evidence="3">
    <location>
        <begin position="1"/>
        <end position="28"/>
    </location>
</feature>
<keyword evidence="6" id="KW-1185">Reference proteome</keyword>
<dbReference type="PANTHER" id="PTHR22991:SF44">
    <property type="entry name" value="C-TYPE LECTIN-RELATED"/>
    <property type="match status" value="1"/>
</dbReference>
<feature type="domain" description="C-type lectin" evidence="4">
    <location>
        <begin position="77"/>
        <end position="190"/>
    </location>
</feature>
<dbReference type="SUPFAM" id="SSF56436">
    <property type="entry name" value="C-type lectin-like"/>
    <property type="match status" value="1"/>
</dbReference>
<dbReference type="PROSITE" id="PS00615">
    <property type="entry name" value="C_TYPE_LECTIN_1"/>
    <property type="match status" value="1"/>
</dbReference>
<evidence type="ECO:0000313" key="6">
    <source>
        <dbReference type="Proteomes" id="UP000765507"/>
    </source>
</evidence>
<comment type="caution">
    <text evidence="5">The sequence shown here is derived from an EMBL/GenBank/DDBJ whole genome shotgun (WGS) entry which is preliminary data.</text>
</comment>
<dbReference type="OrthoDB" id="6369810at2759"/>
<organism evidence="5 6">
    <name type="scientific">Chelydra serpentina</name>
    <name type="common">Snapping turtle</name>
    <name type="synonym">Testudo serpentina</name>
    <dbReference type="NCBI Taxonomy" id="8475"/>
    <lineage>
        <taxon>Eukaryota</taxon>
        <taxon>Metazoa</taxon>
        <taxon>Chordata</taxon>
        <taxon>Craniata</taxon>
        <taxon>Vertebrata</taxon>
        <taxon>Euteleostomi</taxon>
        <taxon>Archelosauria</taxon>
        <taxon>Testudinata</taxon>
        <taxon>Testudines</taxon>
        <taxon>Cryptodira</taxon>
        <taxon>Durocryptodira</taxon>
        <taxon>Americhelydia</taxon>
        <taxon>Chelydroidea</taxon>
        <taxon>Chelydridae</taxon>
        <taxon>Chelydra</taxon>
    </lineage>
</organism>
<evidence type="ECO:0000259" key="4">
    <source>
        <dbReference type="PROSITE" id="PS50041"/>
    </source>
</evidence>
<feature type="chain" id="PRO_5035794791" evidence="3">
    <location>
        <begin position="29"/>
        <end position="191"/>
    </location>
</feature>
<proteinExistence type="predicted"/>